<dbReference type="EMBL" id="JAGJRS010000018">
    <property type="protein sequence ID" value="MBP1474439.1"/>
    <property type="molecule type" value="Genomic_DNA"/>
</dbReference>
<dbReference type="InterPro" id="IPR012347">
    <property type="entry name" value="Ferritin-like"/>
</dbReference>
<evidence type="ECO:0000313" key="4">
    <source>
        <dbReference type="Proteomes" id="UP000823790"/>
    </source>
</evidence>
<keyword evidence="1" id="KW-0732">Signal</keyword>
<keyword evidence="4" id="KW-1185">Reference proteome</keyword>
<comment type="caution">
    <text evidence="3">The sequence shown here is derived from an EMBL/GenBank/DDBJ whole genome shotgun (WGS) entry which is preliminary data.</text>
</comment>
<dbReference type="PANTHER" id="PTHR38593">
    <property type="entry name" value="BLR2558 PROTEIN"/>
    <property type="match status" value="1"/>
</dbReference>
<dbReference type="Pfam" id="PF13628">
    <property type="entry name" value="DUF4142"/>
    <property type="match status" value="1"/>
</dbReference>
<dbReference type="Proteomes" id="UP000823790">
    <property type="component" value="Unassembled WGS sequence"/>
</dbReference>
<dbReference type="InterPro" id="IPR025419">
    <property type="entry name" value="DUF4142"/>
</dbReference>
<feature type="signal peptide" evidence="1">
    <location>
        <begin position="1"/>
        <end position="28"/>
    </location>
</feature>
<reference evidence="3 4" key="1">
    <citation type="submission" date="2021-04" db="EMBL/GenBank/DDBJ databases">
        <authorList>
            <person name="Huq M.A."/>
        </authorList>
    </citation>
    <scope>NUCLEOTIDE SEQUENCE [LARGE SCALE GENOMIC DNA]</scope>
    <source>
        <strain evidence="3 4">MAH-13</strain>
    </source>
</reference>
<proteinExistence type="predicted"/>
<protein>
    <submittedName>
        <fullName evidence="3">DUF4142 domain-containing protein</fullName>
    </submittedName>
</protein>
<evidence type="ECO:0000259" key="2">
    <source>
        <dbReference type="Pfam" id="PF13628"/>
    </source>
</evidence>
<organism evidence="3 4">
    <name type="scientific">Frateuria flava</name>
    <dbReference type="NCBI Taxonomy" id="2821489"/>
    <lineage>
        <taxon>Bacteria</taxon>
        <taxon>Pseudomonadati</taxon>
        <taxon>Pseudomonadota</taxon>
        <taxon>Gammaproteobacteria</taxon>
        <taxon>Lysobacterales</taxon>
        <taxon>Rhodanobacteraceae</taxon>
        <taxon>Frateuria</taxon>
    </lineage>
</organism>
<feature type="chain" id="PRO_5047290518" evidence="1">
    <location>
        <begin position="29"/>
        <end position="108"/>
    </location>
</feature>
<dbReference type="Gene3D" id="1.20.1260.10">
    <property type="match status" value="1"/>
</dbReference>
<sequence>MKLPSLPPFLARGLLSLALTALVLPALATDTPTLDKQEQAFVAKATADNSMQIELAKVARDRSSSAQVRELANHIIDDHESLNRKFTDFSVAKKAHGQAHGTPAKDVT</sequence>
<gene>
    <name evidence="3" type="ORF">J7I44_09005</name>
</gene>
<name>A0ABS4DN04_9GAMM</name>
<feature type="domain" description="DUF4142" evidence="2">
    <location>
        <begin position="37"/>
        <end position="96"/>
    </location>
</feature>
<accession>A0ABS4DN04</accession>
<evidence type="ECO:0000256" key="1">
    <source>
        <dbReference type="SAM" id="SignalP"/>
    </source>
</evidence>
<dbReference type="PANTHER" id="PTHR38593:SF1">
    <property type="entry name" value="BLR2558 PROTEIN"/>
    <property type="match status" value="1"/>
</dbReference>
<evidence type="ECO:0000313" key="3">
    <source>
        <dbReference type="EMBL" id="MBP1474439.1"/>
    </source>
</evidence>